<dbReference type="Gene3D" id="3.10.580.10">
    <property type="entry name" value="CBS-domain"/>
    <property type="match status" value="1"/>
</dbReference>
<comment type="caution">
    <text evidence="4">The sequence shown here is derived from an EMBL/GenBank/DDBJ whole genome shotgun (WGS) entry which is preliminary data.</text>
</comment>
<dbReference type="InterPro" id="IPR000644">
    <property type="entry name" value="CBS_dom"/>
</dbReference>
<dbReference type="SMART" id="SM00116">
    <property type="entry name" value="CBS"/>
    <property type="match status" value="2"/>
</dbReference>
<reference evidence="4 5" key="1">
    <citation type="journal article" date="2019" name="Int. J. Syst. Evol. Microbiol.">
        <title>The Global Catalogue of Microorganisms (GCM) 10K type strain sequencing project: providing services to taxonomists for standard genome sequencing and annotation.</title>
        <authorList>
            <consortium name="The Broad Institute Genomics Platform"/>
            <consortium name="The Broad Institute Genome Sequencing Center for Infectious Disease"/>
            <person name="Wu L."/>
            <person name="Ma J."/>
        </authorList>
    </citation>
    <scope>NUCLEOTIDE SEQUENCE [LARGE SCALE GENOMIC DNA]</scope>
    <source>
        <strain evidence="4 5">JCM 13518</strain>
    </source>
</reference>
<keyword evidence="1 2" id="KW-0129">CBS domain</keyword>
<organism evidence="4 5">
    <name type="scientific">Aeromicrobium alkaliterrae</name>
    <dbReference type="NCBI Taxonomy" id="302168"/>
    <lineage>
        <taxon>Bacteria</taxon>
        <taxon>Bacillati</taxon>
        <taxon>Actinomycetota</taxon>
        <taxon>Actinomycetes</taxon>
        <taxon>Propionibacteriales</taxon>
        <taxon>Nocardioidaceae</taxon>
        <taxon>Aeromicrobium</taxon>
    </lineage>
</organism>
<proteinExistence type="predicted"/>
<feature type="domain" description="CBS" evidence="3">
    <location>
        <begin position="76"/>
        <end position="131"/>
    </location>
</feature>
<sequence length="142" mass="15435">MRVKDVLTSKGSQVVHTIDPEATVAELLDRLAEHDVGALVVSSDGERLSGIVSERDVVRKLRGVDDPGSTRIATIMVAEVRTCGPDDSVDDLMAIMTNHRVRHVPVLEDGVLVGLLSVGDAVKQRMDTLEFERDQLSSYVQG</sequence>
<dbReference type="InterPro" id="IPR044725">
    <property type="entry name" value="CBSX3_CBS_dom"/>
</dbReference>
<dbReference type="PANTHER" id="PTHR43080:SF2">
    <property type="entry name" value="CBS DOMAIN-CONTAINING PROTEIN"/>
    <property type="match status" value="1"/>
</dbReference>
<evidence type="ECO:0000256" key="1">
    <source>
        <dbReference type="ARBA" id="ARBA00023122"/>
    </source>
</evidence>
<accession>A0ABN2K5S8</accession>
<evidence type="ECO:0000313" key="5">
    <source>
        <dbReference type="Proteomes" id="UP001501057"/>
    </source>
</evidence>
<dbReference type="EMBL" id="BAAAME010000005">
    <property type="protein sequence ID" value="GAA1748949.1"/>
    <property type="molecule type" value="Genomic_DNA"/>
</dbReference>
<dbReference type="InterPro" id="IPR051257">
    <property type="entry name" value="Diverse_CBS-Domain"/>
</dbReference>
<dbReference type="Pfam" id="PF00571">
    <property type="entry name" value="CBS"/>
    <property type="match status" value="2"/>
</dbReference>
<dbReference type="SUPFAM" id="SSF54631">
    <property type="entry name" value="CBS-domain pair"/>
    <property type="match status" value="1"/>
</dbReference>
<protein>
    <submittedName>
        <fullName evidence="4">CBS domain-containing protein</fullName>
    </submittedName>
</protein>
<feature type="domain" description="CBS" evidence="3">
    <location>
        <begin position="7"/>
        <end position="70"/>
    </location>
</feature>
<keyword evidence="5" id="KW-1185">Reference proteome</keyword>
<dbReference type="CDD" id="cd04623">
    <property type="entry name" value="CBS_pair_bac_euk"/>
    <property type="match status" value="1"/>
</dbReference>
<dbReference type="PANTHER" id="PTHR43080">
    <property type="entry name" value="CBS DOMAIN-CONTAINING PROTEIN CBSX3, MITOCHONDRIAL"/>
    <property type="match status" value="1"/>
</dbReference>
<dbReference type="PROSITE" id="PS51371">
    <property type="entry name" value="CBS"/>
    <property type="match status" value="2"/>
</dbReference>
<name>A0ABN2K5S8_9ACTN</name>
<gene>
    <name evidence="4" type="ORF">GCM10009710_31250</name>
</gene>
<dbReference type="InterPro" id="IPR046342">
    <property type="entry name" value="CBS_dom_sf"/>
</dbReference>
<dbReference type="Proteomes" id="UP001501057">
    <property type="component" value="Unassembled WGS sequence"/>
</dbReference>
<evidence type="ECO:0000259" key="3">
    <source>
        <dbReference type="PROSITE" id="PS51371"/>
    </source>
</evidence>
<evidence type="ECO:0000256" key="2">
    <source>
        <dbReference type="PROSITE-ProRule" id="PRU00703"/>
    </source>
</evidence>
<evidence type="ECO:0000313" key="4">
    <source>
        <dbReference type="EMBL" id="GAA1748949.1"/>
    </source>
</evidence>
<dbReference type="RefSeq" id="WP_344203258.1">
    <property type="nucleotide sequence ID" value="NZ_BAAAME010000005.1"/>
</dbReference>